<proteinExistence type="inferred from homology"/>
<dbReference type="EMBL" id="JAKIKP010000006">
    <property type="protein sequence ID" value="MCL1143003.1"/>
    <property type="molecule type" value="Genomic_DNA"/>
</dbReference>
<organism evidence="4 5">
    <name type="scientific">Shewanella gaetbuli</name>
    <dbReference type="NCBI Taxonomy" id="220752"/>
    <lineage>
        <taxon>Bacteria</taxon>
        <taxon>Pseudomonadati</taxon>
        <taxon>Pseudomonadota</taxon>
        <taxon>Gammaproteobacteria</taxon>
        <taxon>Alteromonadales</taxon>
        <taxon>Shewanellaceae</taxon>
        <taxon>Shewanella</taxon>
    </lineage>
</organism>
<dbReference type="InterPro" id="IPR007335">
    <property type="entry name" value="DUF413"/>
</dbReference>
<evidence type="ECO:0000256" key="2">
    <source>
        <dbReference type="ARBA" id="ARBA00093628"/>
    </source>
</evidence>
<dbReference type="AlphaFoldDB" id="A0A9X1ZJP9"/>
<protein>
    <recommendedName>
        <fullName evidence="2">Macrodomain Ori protein</fullName>
    </recommendedName>
</protein>
<reference evidence="4" key="1">
    <citation type="submission" date="2022-01" db="EMBL/GenBank/DDBJ databases">
        <title>Whole genome-based taxonomy of the Shewanellaceae.</title>
        <authorList>
            <person name="Martin-Rodriguez A.J."/>
        </authorList>
    </citation>
    <scope>NUCLEOTIDE SEQUENCE</scope>
    <source>
        <strain evidence="4">DSM 16422</strain>
    </source>
</reference>
<evidence type="ECO:0000256" key="3">
    <source>
        <dbReference type="SAM" id="MobiDB-lite"/>
    </source>
</evidence>
<dbReference type="RefSeq" id="WP_248995689.1">
    <property type="nucleotide sequence ID" value="NZ_JAKIKP010000006.1"/>
</dbReference>
<keyword evidence="5" id="KW-1185">Reference proteome</keyword>
<accession>A0A9X1ZJP9</accession>
<dbReference type="Proteomes" id="UP001139333">
    <property type="component" value="Unassembled WGS sequence"/>
</dbReference>
<comment type="caution">
    <text evidence="4">The sequence shown here is derived from an EMBL/GenBank/DDBJ whole genome shotgun (WGS) entry which is preliminary data.</text>
</comment>
<name>A0A9X1ZJP9_9GAMM</name>
<sequence length="153" mass="16663">MSQQSYNNAAVTLNAISSGAASFVSTKRFFDDVNFPKGFKRCGDFTNKEAELLEQHGHALKALMEGTQLPGTPDEDQFVKVSQGALAPSTTLELLWAKYTKLAKGKPFYAVVGTIHTHNKSASAAIETDIDFDDIDDGEDIDDNDDNDDNAKD</sequence>
<dbReference type="Pfam" id="PF04219">
    <property type="entry name" value="DUF413"/>
    <property type="match status" value="1"/>
</dbReference>
<evidence type="ECO:0000313" key="5">
    <source>
        <dbReference type="Proteomes" id="UP001139333"/>
    </source>
</evidence>
<comment type="similarity">
    <text evidence="1">Belongs to the MaoP family.</text>
</comment>
<evidence type="ECO:0000256" key="1">
    <source>
        <dbReference type="ARBA" id="ARBA00093464"/>
    </source>
</evidence>
<gene>
    <name evidence="4" type="ORF">L2672_09885</name>
</gene>
<feature type="region of interest" description="Disordered" evidence="3">
    <location>
        <begin position="133"/>
        <end position="153"/>
    </location>
</feature>
<evidence type="ECO:0000313" key="4">
    <source>
        <dbReference type="EMBL" id="MCL1143003.1"/>
    </source>
</evidence>